<dbReference type="Gramene" id="OMERI12G06940.1">
    <property type="protein sequence ID" value="OMERI12G06940.1"/>
    <property type="gene ID" value="OMERI12G06940"/>
</dbReference>
<dbReference type="EnsemblPlants" id="OMERI12G06940.1">
    <property type="protein sequence ID" value="OMERI12G06940.1"/>
    <property type="gene ID" value="OMERI12G06940"/>
</dbReference>
<reference evidence="3" key="1">
    <citation type="submission" date="2015-04" db="UniProtKB">
        <authorList>
            <consortium name="EnsemblPlants"/>
        </authorList>
    </citation>
    <scope>IDENTIFICATION</scope>
</reference>
<feature type="region of interest" description="Disordered" evidence="1">
    <location>
        <begin position="1"/>
        <end position="22"/>
    </location>
</feature>
<reference evidence="3" key="2">
    <citation type="submission" date="2018-05" db="EMBL/GenBank/DDBJ databases">
        <title>OmerRS3 (Oryza meridionalis Reference Sequence Version 3).</title>
        <authorList>
            <person name="Zhang J."/>
            <person name="Kudrna D."/>
            <person name="Lee S."/>
            <person name="Talag J."/>
            <person name="Welchert J."/>
            <person name="Wing R.A."/>
        </authorList>
    </citation>
    <scope>NUCLEOTIDE SEQUENCE [LARGE SCALE GENOMIC DNA]</scope>
    <source>
        <strain evidence="3">OR44</strain>
    </source>
</reference>
<feature type="compositionally biased region" description="Low complexity" evidence="1">
    <location>
        <begin position="650"/>
        <end position="660"/>
    </location>
</feature>
<feature type="compositionally biased region" description="Pro residues" evidence="1">
    <location>
        <begin position="311"/>
        <end position="320"/>
    </location>
</feature>
<dbReference type="PANTHER" id="PTHR33110:SF135">
    <property type="entry name" value="OS05G0539300 PROTEIN"/>
    <property type="match status" value="1"/>
</dbReference>
<feature type="domain" description="KIB1-4 beta-propeller" evidence="2">
    <location>
        <begin position="93"/>
        <end position="393"/>
    </location>
</feature>
<dbReference type="HOGENOM" id="CLU_019286_5_1_1"/>
<dbReference type="PANTHER" id="PTHR33110">
    <property type="entry name" value="F-BOX/KELCH-REPEAT PROTEIN-RELATED"/>
    <property type="match status" value="1"/>
</dbReference>
<evidence type="ECO:0000259" key="2">
    <source>
        <dbReference type="Pfam" id="PF03478"/>
    </source>
</evidence>
<proteinExistence type="predicted"/>
<feature type="domain" description="KIB1-4 beta-propeller" evidence="2">
    <location>
        <begin position="567"/>
        <end position="832"/>
    </location>
</feature>
<evidence type="ECO:0000256" key="1">
    <source>
        <dbReference type="SAM" id="MobiDB-lite"/>
    </source>
</evidence>
<dbReference type="Pfam" id="PF03478">
    <property type="entry name" value="Beta-prop_KIB1-4"/>
    <property type="match status" value="2"/>
</dbReference>
<protein>
    <recommendedName>
        <fullName evidence="2">KIB1-4 beta-propeller domain-containing protein</fullName>
    </recommendedName>
</protein>
<dbReference type="EnsemblPlants" id="OMERI12G06940.2">
    <property type="protein sequence ID" value="OMERI12G06940.2"/>
    <property type="gene ID" value="OMERI12G06940"/>
</dbReference>
<dbReference type="InterPro" id="IPR005174">
    <property type="entry name" value="KIB1-4_b-propeller"/>
</dbReference>
<name>A0A0E0FBL4_9ORYZ</name>
<feature type="region of interest" description="Disordered" evidence="1">
    <location>
        <begin position="300"/>
        <end position="322"/>
    </location>
</feature>
<evidence type="ECO:0000313" key="3">
    <source>
        <dbReference type="EnsemblPlants" id="OMERI12G06940.1"/>
    </source>
</evidence>
<dbReference type="Proteomes" id="UP000008021">
    <property type="component" value="Chromosome 12"/>
</dbReference>
<keyword evidence="4" id="KW-1185">Reference proteome</keyword>
<feature type="region of interest" description="Disordered" evidence="1">
    <location>
        <begin position="650"/>
        <end position="683"/>
    </location>
</feature>
<feature type="compositionally biased region" description="Pro residues" evidence="1">
    <location>
        <begin position="1"/>
        <end position="14"/>
    </location>
</feature>
<accession>A0A0E0FBL4</accession>
<evidence type="ECO:0000313" key="4">
    <source>
        <dbReference type="Proteomes" id="UP000008021"/>
    </source>
</evidence>
<dbReference type="AlphaFoldDB" id="A0A0E0FBL4"/>
<sequence length="877" mass="98260">MADEFPPPGPPHPAPMADGGEPPPPWADLPIHIVRGIASRLLCKIDRRFGEGVCRSWREAFLQVGPPPPPLPLLVVANAGEHAFHCVPSNWRTHPIPIPMPRFAHHRYFGSYDGGWLFLSISQSSRHGLHNINKNVNSKRFRFSLPDQRLYQIRPTTAEADKFIVIVAATLSCQPTEPGCVAAGIIDLHSFPDHPRYIAFWKIGDKSIPAMNQEPEVVEDLLYSGHGAGAFLFLTNGEHIREFPQPIFPPPGTAKRVRNELYFKPRGDDGGGGRPVLARYLVESRDELLMVVRLGTRKSCTARPRRGRSQSPPPPPPPTPTSAFQVFQREDQKVKSINDIDGVVRVEHSWIKLADLGGRMLFVGRGCSRSYEAADGYPGMEGVYFLDDRSFYDRTNVFKIDDKRKYHRSDIGKWSGSPPQVRHCLPEQVVMICTAELDLSDREFDGIALRLPPRRLQPLSCRVPFAIATTSTTRSPPVPPEPPLLLAPPMADGESPPWAELVPDIVREIGRHLLCEIDRHHADGLCRSWRDALLQLRPPPPPLPRLVLPEADGPAFYCVPSGCRPHPFVLPPAALRARCFGSYNGAWIFQAVDQAANHVLLNLITHQQLNLPNLIRFPSFRLPGLTFDFEVAFVAATLSASRLIRDASAPASSASNAGPSTHGTSRSGAWAMRRSRSPSSRGGLTRSWNWMWWTFLFLTRGENIRVFRQPIFPLGDMQTTVLYFERCGDDDDDDDGRPVLDRYLVESRGKLLMVVRLGDREPGRLPTTTFRVFEREDELFNNYWTKLPDLGGRMLFVGRGCSRSYEAADGYPGMEGVYFLDDRSFHDPMVVYKDAAQRRYPCSDDGRWSGAPPPAEVECCFPEQGPSNYSPPVWILP</sequence>
<organism evidence="3">
    <name type="scientific">Oryza meridionalis</name>
    <dbReference type="NCBI Taxonomy" id="40149"/>
    <lineage>
        <taxon>Eukaryota</taxon>
        <taxon>Viridiplantae</taxon>
        <taxon>Streptophyta</taxon>
        <taxon>Embryophyta</taxon>
        <taxon>Tracheophyta</taxon>
        <taxon>Spermatophyta</taxon>
        <taxon>Magnoliopsida</taxon>
        <taxon>Liliopsida</taxon>
        <taxon>Poales</taxon>
        <taxon>Poaceae</taxon>
        <taxon>BOP clade</taxon>
        <taxon>Oryzoideae</taxon>
        <taxon>Oryzeae</taxon>
        <taxon>Oryzinae</taxon>
        <taxon>Oryza</taxon>
    </lineage>
</organism>
<dbReference type="Gramene" id="OMERI12G06940.2">
    <property type="protein sequence ID" value="OMERI12G06940.2"/>
    <property type="gene ID" value="OMERI12G06940"/>
</dbReference>